<proteinExistence type="inferred from homology"/>
<dbReference type="EMBL" id="VNJK01000001">
    <property type="protein sequence ID" value="TVX94129.1"/>
    <property type="molecule type" value="Genomic_DNA"/>
</dbReference>
<evidence type="ECO:0000256" key="2">
    <source>
        <dbReference type="HAMAP-Rule" id="MF_01103"/>
    </source>
</evidence>
<feature type="region of interest" description="Disordered" evidence="3">
    <location>
        <begin position="62"/>
        <end position="82"/>
    </location>
</feature>
<sequence length="82" mass="9336">MNMIKILDRINVLARKNKAGGLTPAELEERQLLRQQYLGIIRGHVDKSFHAITFLDAQGNDVTPKKLTQEHERPSIQMNDAV</sequence>
<evidence type="ECO:0000256" key="1">
    <source>
        <dbReference type="ARBA" id="ARBA00022490"/>
    </source>
</evidence>
<accession>A0A559J2M0</accession>
<evidence type="ECO:0000313" key="4">
    <source>
        <dbReference type="EMBL" id="TVX94129.1"/>
    </source>
</evidence>
<comment type="similarity">
    <text evidence="2">Belongs to the UPF0291 family.</text>
</comment>
<dbReference type="Pfam" id="PF05979">
    <property type="entry name" value="DUF896"/>
    <property type="match status" value="1"/>
</dbReference>
<dbReference type="SUPFAM" id="SSF158221">
    <property type="entry name" value="YnzC-like"/>
    <property type="match status" value="1"/>
</dbReference>
<dbReference type="AlphaFoldDB" id="A0A559J2M0"/>
<dbReference type="Proteomes" id="UP000318102">
    <property type="component" value="Unassembled WGS sequence"/>
</dbReference>
<evidence type="ECO:0000313" key="5">
    <source>
        <dbReference type="Proteomes" id="UP000318102"/>
    </source>
</evidence>
<comment type="subcellular location">
    <subcellularLocation>
        <location evidence="2">Cytoplasm</location>
    </subcellularLocation>
</comment>
<protein>
    <recommendedName>
        <fullName evidence="2">UPF0291 protein FPZ44_14350</fullName>
    </recommendedName>
</protein>
<comment type="caution">
    <text evidence="4">The sequence shown here is derived from an EMBL/GenBank/DDBJ whole genome shotgun (WGS) entry which is preliminary data.</text>
</comment>
<organism evidence="4 5">
    <name type="scientific">Paenibacillus agilis</name>
    <dbReference type="NCBI Taxonomy" id="3020863"/>
    <lineage>
        <taxon>Bacteria</taxon>
        <taxon>Bacillati</taxon>
        <taxon>Bacillota</taxon>
        <taxon>Bacilli</taxon>
        <taxon>Bacillales</taxon>
        <taxon>Paenibacillaceae</taxon>
        <taxon>Paenibacillus</taxon>
    </lineage>
</organism>
<dbReference type="PANTHER" id="PTHR37300">
    <property type="entry name" value="UPF0291 PROTEIN CBO2609/CLC_2481"/>
    <property type="match status" value="1"/>
</dbReference>
<keyword evidence="1 2" id="KW-0963">Cytoplasm</keyword>
<gene>
    <name evidence="4" type="ORF">FPZ44_14350</name>
</gene>
<dbReference type="Gene3D" id="1.10.287.540">
    <property type="entry name" value="Helix hairpin bin"/>
    <property type="match status" value="1"/>
</dbReference>
<keyword evidence="5" id="KW-1185">Reference proteome</keyword>
<feature type="compositionally biased region" description="Basic and acidic residues" evidence="3">
    <location>
        <begin position="63"/>
        <end position="74"/>
    </location>
</feature>
<reference evidence="4 5" key="1">
    <citation type="submission" date="2019-07" db="EMBL/GenBank/DDBJ databases">
        <authorList>
            <person name="Kim J."/>
        </authorList>
    </citation>
    <scope>NUCLEOTIDE SEQUENCE [LARGE SCALE GENOMIC DNA]</scope>
    <source>
        <strain evidence="4 5">N4</strain>
    </source>
</reference>
<dbReference type="OrthoDB" id="390105at2"/>
<name>A0A559J2M0_9BACL</name>
<dbReference type="HAMAP" id="MF_01103">
    <property type="entry name" value="UPF0291"/>
    <property type="match status" value="1"/>
</dbReference>
<dbReference type="InterPro" id="IPR009242">
    <property type="entry name" value="DUF896"/>
</dbReference>
<evidence type="ECO:0000256" key="3">
    <source>
        <dbReference type="SAM" id="MobiDB-lite"/>
    </source>
</evidence>
<dbReference type="GO" id="GO:0005737">
    <property type="term" value="C:cytoplasm"/>
    <property type="evidence" value="ECO:0007669"/>
    <property type="project" value="UniProtKB-SubCell"/>
</dbReference>
<dbReference type="PANTHER" id="PTHR37300:SF2">
    <property type="entry name" value="UPF0291 PROTEIN BC_1827"/>
    <property type="match status" value="1"/>
</dbReference>